<name>D1CCP7_THET1</name>
<dbReference type="EMBL" id="CP001825">
    <property type="protein sequence ID" value="ACZ42562.1"/>
    <property type="molecule type" value="Genomic_DNA"/>
</dbReference>
<dbReference type="InterPro" id="IPR024041">
    <property type="entry name" value="NH4_transpt_AmtB-like_dom"/>
</dbReference>
<evidence type="ECO:0000256" key="1">
    <source>
        <dbReference type="ARBA" id="ARBA00004141"/>
    </source>
</evidence>
<dbReference type="GO" id="GO:0005886">
    <property type="term" value="C:plasma membrane"/>
    <property type="evidence" value="ECO:0007669"/>
    <property type="project" value="TreeGrafter"/>
</dbReference>
<dbReference type="SUPFAM" id="SSF111352">
    <property type="entry name" value="Ammonium transporter"/>
    <property type="match status" value="1"/>
</dbReference>
<comment type="subcellular location">
    <subcellularLocation>
        <location evidence="1">Membrane</location>
        <topology evidence="1">Multi-pass membrane protein</topology>
    </subcellularLocation>
</comment>
<evidence type="ECO:0000313" key="12">
    <source>
        <dbReference type="Proteomes" id="UP000000323"/>
    </source>
</evidence>
<keyword evidence="5 9" id="KW-1133">Transmembrane helix</keyword>
<comment type="similarity">
    <text evidence="2">Belongs to the ammonia transporter channel (TC 1.A.11.2) family.</text>
</comment>
<dbReference type="Pfam" id="PF00909">
    <property type="entry name" value="Ammonium_transp"/>
    <property type="match status" value="2"/>
</dbReference>
<organism evidence="11 12">
    <name type="scientific">Thermobaculum terrenum (strain ATCC BAA-798 / CCMEE 7001 / YNP1)</name>
    <dbReference type="NCBI Taxonomy" id="525904"/>
    <lineage>
        <taxon>Bacteria</taxon>
        <taxon>Bacillati</taxon>
        <taxon>Chloroflexota</taxon>
        <taxon>Chloroflexia</taxon>
        <taxon>Candidatus Thermobaculales</taxon>
        <taxon>Candidatus Thermobaculaceae</taxon>
        <taxon>Thermobaculum</taxon>
    </lineage>
</organism>
<dbReference type="GO" id="GO:0008519">
    <property type="term" value="F:ammonium channel activity"/>
    <property type="evidence" value="ECO:0007669"/>
    <property type="project" value="InterPro"/>
</dbReference>
<evidence type="ECO:0000256" key="8">
    <source>
        <dbReference type="ARBA" id="ARBA00050025"/>
    </source>
</evidence>
<feature type="transmembrane region" description="Helical" evidence="9">
    <location>
        <begin position="160"/>
        <end position="180"/>
    </location>
</feature>
<dbReference type="Proteomes" id="UP000000323">
    <property type="component" value="Chromosome 1"/>
</dbReference>
<evidence type="ECO:0000259" key="10">
    <source>
        <dbReference type="Pfam" id="PF00909"/>
    </source>
</evidence>
<feature type="transmembrane region" description="Helical" evidence="9">
    <location>
        <begin position="270"/>
        <end position="287"/>
    </location>
</feature>
<reference evidence="12" key="1">
    <citation type="journal article" date="2010" name="Stand. Genomic Sci.">
        <title>Complete genome sequence of 'Thermobaculum terrenum' type strain (YNP1).</title>
        <authorList>
            <person name="Kiss H."/>
            <person name="Cleland D."/>
            <person name="Lapidus A."/>
            <person name="Lucas S."/>
            <person name="Glavina Del Rio T."/>
            <person name="Nolan M."/>
            <person name="Tice H."/>
            <person name="Han C."/>
            <person name="Goodwin L."/>
            <person name="Pitluck S."/>
            <person name="Liolios K."/>
            <person name="Ivanova N."/>
            <person name="Mavromatis K."/>
            <person name="Ovchinnikova G."/>
            <person name="Pati A."/>
            <person name="Chen A."/>
            <person name="Palaniappan K."/>
            <person name="Land M."/>
            <person name="Hauser L."/>
            <person name="Chang Y."/>
            <person name="Jeffries C."/>
            <person name="Lu M."/>
            <person name="Brettin T."/>
            <person name="Detter J."/>
            <person name="Goker M."/>
            <person name="Tindall B."/>
            <person name="Beck B."/>
            <person name="McDermott T."/>
            <person name="Woyke T."/>
            <person name="Bristow J."/>
            <person name="Eisen J."/>
            <person name="Markowitz V."/>
            <person name="Hugenholtz P."/>
            <person name="Kyrpides N."/>
            <person name="Klenk H."/>
            <person name="Cheng J."/>
        </authorList>
    </citation>
    <scope>NUCLEOTIDE SEQUENCE [LARGE SCALE GENOMIC DNA]</scope>
    <source>
        <strain evidence="12">ATCC BAA-798 / YNP1</strain>
    </source>
</reference>
<evidence type="ECO:0000256" key="3">
    <source>
        <dbReference type="ARBA" id="ARBA00022448"/>
    </source>
</evidence>
<dbReference type="eggNOG" id="COG0004">
    <property type="taxonomic scope" value="Bacteria"/>
</dbReference>
<keyword evidence="12" id="KW-1185">Reference proteome</keyword>
<evidence type="ECO:0000256" key="2">
    <source>
        <dbReference type="ARBA" id="ARBA00005887"/>
    </source>
</evidence>
<feature type="domain" description="Ammonium transporter AmtB-like" evidence="10">
    <location>
        <begin position="33"/>
        <end position="232"/>
    </location>
</feature>
<sequence>MQSKEIVEGKEMPEKLLSALGDGSISISVPGTLWVLLGAFLVFIMVPSIGMLEAGLTRQKNVVHGLMKSLSAASVMMVIFLIIGFGLAFSPSTMAGIIGNPIHYLFGGDPQSAWPTIFTDGSATGGVPLYAYVLFQMMFATVTLALIGAGVSERIKFSAWLLYSLFFSLILYPLVAHLVWSPNGLFATLGTRTGWLDGMGVRDFAGGVVVHAQAGFAGLAITLALGASLKRRATLSSHAPFVKFKKSTVVPSGYEDLAAKEASEKYANNIPLAVIGTALLWFGWFGFNGGSSLEPNLQGVSAALATTVAAAAAGLVSMLMSKAVDGRYDAIMAISGVLGGLVMITPNAGYVDPGASLVLGVLAGVVTFGATKIMEKYLYQIDDPIGGFPVHGVNGVLGSMLVPVFARPDVSGLPVAGLLYGGGTDALVWLGIQTLGIAVVCTLVFFASYAFIKVSSAFVKVRAAFEEEAAGLDLVDHGVYKEEIPAKTVGTLAKESTA</sequence>
<evidence type="ECO:0000313" key="11">
    <source>
        <dbReference type="EMBL" id="ACZ42562.1"/>
    </source>
</evidence>
<keyword evidence="7" id="KW-0924">Ammonia transport</keyword>
<feature type="transmembrane region" description="Helical" evidence="9">
    <location>
        <begin position="355"/>
        <end position="373"/>
    </location>
</feature>
<feature type="transmembrane region" description="Helical" evidence="9">
    <location>
        <begin position="385"/>
        <end position="406"/>
    </location>
</feature>
<feature type="transmembrane region" description="Helical" evidence="9">
    <location>
        <begin position="129"/>
        <end position="148"/>
    </location>
</feature>
<feature type="transmembrane region" description="Helical" evidence="9">
    <location>
        <begin position="299"/>
        <end position="319"/>
    </location>
</feature>
<accession>D1CCP7</accession>
<evidence type="ECO:0000256" key="4">
    <source>
        <dbReference type="ARBA" id="ARBA00022692"/>
    </source>
</evidence>
<dbReference type="HOGENOM" id="CLU_000445_33_1_0"/>
<evidence type="ECO:0000256" key="5">
    <source>
        <dbReference type="ARBA" id="ARBA00022989"/>
    </source>
</evidence>
<gene>
    <name evidence="11" type="ordered locus">Tter_1656</name>
</gene>
<keyword evidence="4 9" id="KW-0812">Transmembrane</keyword>
<dbReference type="PANTHER" id="PTHR43029:SF10">
    <property type="entry name" value="AMMONIUM TRANSPORTER MEP2"/>
    <property type="match status" value="1"/>
</dbReference>
<dbReference type="InterPro" id="IPR029020">
    <property type="entry name" value="Ammonium/urea_transptr"/>
</dbReference>
<keyword evidence="3" id="KW-0813">Transport</keyword>
<feature type="transmembrane region" description="Helical" evidence="9">
    <location>
        <begin position="204"/>
        <end position="227"/>
    </location>
</feature>
<dbReference type="STRING" id="525904.Tter_1656"/>
<evidence type="ECO:0000256" key="9">
    <source>
        <dbReference type="SAM" id="Phobius"/>
    </source>
</evidence>
<evidence type="ECO:0000256" key="6">
    <source>
        <dbReference type="ARBA" id="ARBA00023136"/>
    </source>
</evidence>
<proteinExistence type="inferred from homology"/>
<protein>
    <recommendedName>
        <fullName evidence="8">Ammonium transporter</fullName>
    </recommendedName>
</protein>
<feature type="transmembrane region" description="Helical" evidence="9">
    <location>
        <begin position="426"/>
        <end position="452"/>
    </location>
</feature>
<feature type="domain" description="Ammonium transporter AmtB-like" evidence="10">
    <location>
        <begin position="264"/>
        <end position="478"/>
    </location>
</feature>
<dbReference type="InterPro" id="IPR001905">
    <property type="entry name" value="Ammonium_transpt"/>
</dbReference>
<feature type="transmembrane region" description="Helical" evidence="9">
    <location>
        <begin position="69"/>
        <end position="89"/>
    </location>
</feature>
<evidence type="ECO:0000256" key="7">
    <source>
        <dbReference type="ARBA" id="ARBA00023177"/>
    </source>
</evidence>
<feature type="transmembrane region" description="Helical" evidence="9">
    <location>
        <begin position="331"/>
        <end position="349"/>
    </location>
</feature>
<dbReference type="KEGG" id="ttr:Tter_1656"/>
<dbReference type="Gene3D" id="1.10.3430.10">
    <property type="entry name" value="Ammonium transporter AmtB like domains"/>
    <property type="match status" value="1"/>
</dbReference>
<keyword evidence="6 9" id="KW-0472">Membrane</keyword>
<dbReference type="PANTHER" id="PTHR43029">
    <property type="entry name" value="AMMONIUM TRANSPORTER MEP2"/>
    <property type="match status" value="1"/>
</dbReference>
<feature type="transmembrane region" description="Helical" evidence="9">
    <location>
        <begin position="33"/>
        <end position="57"/>
    </location>
</feature>
<dbReference type="AlphaFoldDB" id="D1CCP7"/>